<dbReference type="OrthoDB" id="425014at2759"/>
<dbReference type="AlphaFoldDB" id="A0A183TFI7"/>
<dbReference type="EMBL" id="UYSU01039724">
    <property type="protein sequence ID" value="VDM01623.1"/>
    <property type="molecule type" value="Genomic_DNA"/>
</dbReference>
<dbReference type="WBParaSite" id="SSLN_0001580601-mRNA-1">
    <property type="protein sequence ID" value="SSLN_0001580601-mRNA-1"/>
    <property type="gene ID" value="SSLN_0001580601"/>
</dbReference>
<dbReference type="Proteomes" id="UP000275846">
    <property type="component" value="Unassembled WGS sequence"/>
</dbReference>
<organism evidence="3">
    <name type="scientific">Schistocephalus solidus</name>
    <name type="common">Tapeworm</name>
    <dbReference type="NCBI Taxonomy" id="70667"/>
    <lineage>
        <taxon>Eukaryota</taxon>
        <taxon>Metazoa</taxon>
        <taxon>Spiralia</taxon>
        <taxon>Lophotrochozoa</taxon>
        <taxon>Platyhelminthes</taxon>
        <taxon>Cestoda</taxon>
        <taxon>Eucestoda</taxon>
        <taxon>Diphyllobothriidea</taxon>
        <taxon>Diphyllobothriidae</taxon>
        <taxon>Schistocephalus</taxon>
    </lineage>
</organism>
<keyword evidence="2" id="KW-1185">Reference proteome</keyword>
<evidence type="ECO:0000313" key="3">
    <source>
        <dbReference type="WBParaSite" id="SSLN_0001580601-mRNA-1"/>
    </source>
</evidence>
<name>A0A183TFI7_SCHSO</name>
<evidence type="ECO:0000313" key="2">
    <source>
        <dbReference type="Proteomes" id="UP000275846"/>
    </source>
</evidence>
<reference evidence="1 2" key="2">
    <citation type="submission" date="2018-11" db="EMBL/GenBank/DDBJ databases">
        <authorList>
            <consortium name="Pathogen Informatics"/>
        </authorList>
    </citation>
    <scope>NUCLEOTIDE SEQUENCE [LARGE SCALE GENOMIC DNA]</scope>
    <source>
        <strain evidence="1 2">NST_G2</strain>
    </source>
</reference>
<sequence>MQETVDFFAATCDNFGLPPNTACIAPCINFNCVLLKVVDIFTNLVSNLSQTSKMDNEVAHRIAKANQAFGRMQDVVWNRHSLHLSIKLMMYKAVILPTLLGQRRAVTREDGYAGHVGQCADTSFRQLTGLDGGLILGWG</sequence>
<reference evidence="3" key="1">
    <citation type="submission" date="2016-06" db="UniProtKB">
        <authorList>
            <consortium name="WormBaseParasite"/>
        </authorList>
    </citation>
    <scope>IDENTIFICATION</scope>
</reference>
<evidence type="ECO:0000313" key="1">
    <source>
        <dbReference type="EMBL" id="VDM01623.1"/>
    </source>
</evidence>
<gene>
    <name evidence="1" type="ORF">SSLN_LOCUS15237</name>
</gene>
<accession>A0A183TFI7</accession>
<proteinExistence type="predicted"/>
<protein>
    <submittedName>
        <fullName evidence="1 3">Uncharacterized protein</fullName>
    </submittedName>
</protein>